<comment type="similarity">
    <text evidence="1">Belongs to the saccharopine dehydrogenase family.</text>
</comment>
<dbReference type="Pfam" id="PF03435">
    <property type="entry name" value="Sacchrp_dh_NADP"/>
    <property type="match status" value="1"/>
</dbReference>
<proteinExistence type="inferred from homology"/>
<feature type="signal peptide" evidence="2">
    <location>
        <begin position="1"/>
        <end position="23"/>
    </location>
</feature>
<dbReference type="PANTHER" id="PTHR12286">
    <property type="entry name" value="SACCHAROPINE DEHYDROGENASE-LIKE OXIDOREDUCTASE"/>
    <property type="match status" value="1"/>
</dbReference>
<dbReference type="PANTHER" id="PTHR12286:SF5">
    <property type="entry name" value="SACCHAROPINE DEHYDROGENASE-LIKE OXIDOREDUCTASE"/>
    <property type="match status" value="1"/>
</dbReference>
<dbReference type="GO" id="GO:0005886">
    <property type="term" value="C:plasma membrane"/>
    <property type="evidence" value="ECO:0007669"/>
    <property type="project" value="TreeGrafter"/>
</dbReference>
<dbReference type="SUPFAM" id="SSF51735">
    <property type="entry name" value="NAD(P)-binding Rossmann-fold domains"/>
    <property type="match status" value="1"/>
</dbReference>
<evidence type="ECO:0000256" key="1">
    <source>
        <dbReference type="ARBA" id="ARBA00038048"/>
    </source>
</evidence>
<organism evidence="4">
    <name type="scientific">Rhizochromulina marina</name>
    <dbReference type="NCBI Taxonomy" id="1034831"/>
    <lineage>
        <taxon>Eukaryota</taxon>
        <taxon>Sar</taxon>
        <taxon>Stramenopiles</taxon>
        <taxon>Ochrophyta</taxon>
        <taxon>Dictyochophyceae</taxon>
        <taxon>Rhizochromulinales</taxon>
        <taxon>Rhizochromulina</taxon>
    </lineage>
</organism>
<evidence type="ECO:0000313" key="4">
    <source>
        <dbReference type="EMBL" id="CAD9667873.1"/>
    </source>
</evidence>
<feature type="domain" description="Saccharopine dehydrogenase NADP binding" evidence="3">
    <location>
        <begin position="62"/>
        <end position="182"/>
    </location>
</feature>
<dbReference type="InterPro" id="IPR051276">
    <property type="entry name" value="Saccharopine_DH-like_oxidrdct"/>
</dbReference>
<reference evidence="4" key="1">
    <citation type="submission" date="2021-01" db="EMBL/GenBank/DDBJ databases">
        <authorList>
            <person name="Corre E."/>
            <person name="Pelletier E."/>
            <person name="Niang G."/>
            <person name="Scheremetjew M."/>
            <person name="Finn R."/>
            <person name="Kale V."/>
            <person name="Holt S."/>
            <person name="Cochrane G."/>
            <person name="Meng A."/>
            <person name="Brown T."/>
            <person name="Cohen L."/>
        </authorList>
    </citation>
    <scope>NUCLEOTIDE SEQUENCE</scope>
    <source>
        <strain evidence="4">CCMP1243</strain>
    </source>
</reference>
<dbReference type="AlphaFoldDB" id="A0A7S2RD95"/>
<dbReference type="InterPro" id="IPR005097">
    <property type="entry name" value="Sacchrp_dh_NADP-bd"/>
</dbReference>
<name>A0A7S2RD95_9STRA</name>
<accession>A0A7S2RD95</accession>
<sequence>MSPDTMASHWCRVVLLVLPVVLGALLLLPRPWQPVPEECWSAPAPAVPDLPEPALAQREYQVVLFGATGFTGRLVAQYLSRRLAGTGIAWAVAGRSEGRLEKLVASLPEAEASGVGIVVADAGDLEALKAMALRTTVVASAAGPYTKYGSLLVQAAAEAGTHYADLSGEFFWERRMIDRFGDAAVQSGAKIVFSCGYDSIPFDLGALMALDKFRSAYPGGQPEQVVSVVRRSRGWLSGGTLSAIREVGRQVYEGIESLVDYRDPYLLVPNATCRPDSDVSGWGPLPRFDLDTQTLGVQHFMAAINARVVRRSFSLLPGLAACRYAEGMSLASIVDAMRFLAGFWADLPLAPQPGQGPPEGVLVHGEGRVEVFALGRDRAQKSTVQVWFNGDMGYNCTSKMLAEAALCLADPSCHSRPGGGMLTPASAMGHHLVERLQQAEGGTFMGFEG</sequence>
<protein>
    <recommendedName>
        <fullName evidence="3">Saccharopine dehydrogenase NADP binding domain-containing protein</fullName>
    </recommendedName>
</protein>
<keyword evidence="2" id="KW-0732">Signal</keyword>
<feature type="chain" id="PRO_5031303967" description="Saccharopine dehydrogenase NADP binding domain-containing protein" evidence="2">
    <location>
        <begin position="24"/>
        <end position="449"/>
    </location>
</feature>
<dbReference type="Gene3D" id="3.40.50.720">
    <property type="entry name" value="NAD(P)-binding Rossmann-like Domain"/>
    <property type="match status" value="1"/>
</dbReference>
<dbReference type="GO" id="GO:0009247">
    <property type="term" value="P:glycolipid biosynthetic process"/>
    <property type="evidence" value="ECO:0007669"/>
    <property type="project" value="TreeGrafter"/>
</dbReference>
<dbReference type="EMBL" id="HBHJ01005168">
    <property type="protein sequence ID" value="CAD9667873.1"/>
    <property type="molecule type" value="Transcribed_RNA"/>
</dbReference>
<dbReference type="InterPro" id="IPR036291">
    <property type="entry name" value="NAD(P)-bd_dom_sf"/>
</dbReference>
<evidence type="ECO:0000259" key="3">
    <source>
        <dbReference type="Pfam" id="PF03435"/>
    </source>
</evidence>
<evidence type="ECO:0000256" key="2">
    <source>
        <dbReference type="SAM" id="SignalP"/>
    </source>
</evidence>
<gene>
    <name evidence="4" type="ORF">RMAR1173_LOCUS3387</name>
</gene>